<sequence length="275" mass="29424">MTVAGCHRVAAPEKTLIAHPHYVMSAPWQAGGHWFYPSERYDVQTTGLATIEGSAPITGLTADGEIWRSDGMMGAMQDVQLPVIVTVRNMLNGRTVRVRINDRGPARVGRLISLTPRVASLLDMQGDTPVAVTEDETTTRVLDAALGGPTLDVQAAPLAGVRAESLDGKSDSHIYGSALESKDSTVPTATEDLPQQWAQSTLGPTDIFVELGRFQSQNAARMVVQRCGGRVLHVAARDGLVWNVRSGPYITPQSADKALDQSLSCGVEGARIVIE</sequence>
<organism evidence="1 2">
    <name type="scientific">Neokomagataea anthophila</name>
    <dbReference type="NCBI Taxonomy" id="2826925"/>
    <lineage>
        <taxon>Bacteria</taxon>
        <taxon>Pseudomonadati</taxon>
        <taxon>Pseudomonadota</taxon>
        <taxon>Alphaproteobacteria</taxon>
        <taxon>Acetobacterales</taxon>
        <taxon>Acetobacteraceae</taxon>
        <taxon>Neokomagataea</taxon>
    </lineage>
</organism>
<accession>A0ABS5E6Q5</accession>
<dbReference type="RefSeq" id="WP_211681225.1">
    <property type="nucleotide sequence ID" value="NZ_JAGRQH010000003.1"/>
</dbReference>
<name>A0ABS5E6Q5_9PROT</name>
<evidence type="ECO:0000313" key="2">
    <source>
        <dbReference type="Proteomes" id="UP000677812"/>
    </source>
</evidence>
<dbReference type="PANTHER" id="PTHR34183">
    <property type="entry name" value="ENDOLYTIC PEPTIDOGLYCAN TRANSGLYCOSYLASE RLPA"/>
    <property type="match status" value="1"/>
</dbReference>
<keyword evidence="2" id="KW-1185">Reference proteome</keyword>
<dbReference type="InterPro" id="IPR036908">
    <property type="entry name" value="RlpA-like_sf"/>
</dbReference>
<proteinExistence type="predicted"/>
<comment type="caution">
    <text evidence="1">The sequence shown here is derived from an EMBL/GenBank/DDBJ whole genome shotgun (WGS) entry which is preliminary data.</text>
</comment>
<dbReference type="Gene3D" id="2.40.40.10">
    <property type="entry name" value="RlpA-like domain"/>
    <property type="match status" value="1"/>
</dbReference>
<dbReference type="PANTHER" id="PTHR34183:SF8">
    <property type="entry name" value="ENDOLYTIC PEPTIDOGLYCAN TRANSGLYCOSYLASE RLPA-RELATED"/>
    <property type="match status" value="1"/>
</dbReference>
<dbReference type="EMBL" id="JAGRQH010000003">
    <property type="protein sequence ID" value="MBR0559593.1"/>
    <property type="molecule type" value="Genomic_DNA"/>
</dbReference>
<reference evidence="1 2" key="1">
    <citation type="submission" date="2021-04" db="EMBL/GenBank/DDBJ databases">
        <title>The complete genome sequence of Neokomagataea sp. TBRC 2177.</title>
        <authorList>
            <person name="Charoenyingcharoen P."/>
            <person name="Yukphan P."/>
        </authorList>
    </citation>
    <scope>NUCLEOTIDE SEQUENCE [LARGE SCALE GENOMIC DNA]</scope>
    <source>
        <strain evidence="1 2">TBRC 2177</strain>
    </source>
</reference>
<protein>
    <recommendedName>
        <fullName evidence="3">SPOR domain-containing protein</fullName>
    </recommendedName>
</protein>
<evidence type="ECO:0008006" key="3">
    <source>
        <dbReference type="Google" id="ProtNLM"/>
    </source>
</evidence>
<evidence type="ECO:0000313" key="1">
    <source>
        <dbReference type="EMBL" id="MBR0559593.1"/>
    </source>
</evidence>
<dbReference type="CDD" id="cd22268">
    <property type="entry name" value="DPBB_RlpA-like"/>
    <property type="match status" value="1"/>
</dbReference>
<gene>
    <name evidence="1" type="ORF">KB213_05935</name>
</gene>
<dbReference type="Proteomes" id="UP000677812">
    <property type="component" value="Unassembled WGS sequence"/>
</dbReference>